<dbReference type="RefSeq" id="WP_010485859.1">
    <property type="nucleotide sequence ID" value="NZ_AJLO02000014.1"/>
</dbReference>
<dbReference type="EMBL" id="AJLO02000014">
    <property type="protein sequence ID" value="KOF00309.1"/>
    <property type="molecule type" value="Genomic_DNA"/>
</dbReference>
<evidence type="ECO:0000313" key="2">
    <source>
        <dbReference type="EMBL" id="KOF00309.1"/>
    </source>
</evidence>
<name>A0A0L8AD23_9GAMM</name>
<gene>
    <name evidence="2" type="ORF">W7K_05665</name>
</gene>
<reference evidence="2 3" key="1">
    <citation type="journal article" date="2012" name="J. Bacteriol.">
        <title>Genome sequence of a novel nicotine-degrading strain, Pseudomonas geniculata N1.</title>
        <authorList>
            <person name="Tang H."/>
            <person name="Yu H."/>
            <person name="Tai C."/>
            <person name="Huang K."/>
            <person name="Liu Y."/>
            <person name="Wang L."/>
            <person name="Yao Y."/>
            <person name="Wu G."/>
            <person name="Xu P."/>
        </authorList>
    </citation>
    <scope>NUCLEOTIDE SEQUENCE [LARGE SCALE GENOMIC DNA]</scope>
    <source>
        <strain evidence="2 3">N1</strain>
    </source>
</reference>
<accession>A0A0L8AD23</accession>
<organism evidence="2 3">
    <name type="scientific">Stenotrophomonas geniculata N1</name>
    <dbReference type="NCBI Taxonomy" id="1167641"/>
    <lineage>
        <taxon>Bacteria</taxon>
        <taxon>Pseudomonadati</taxon>
        <taxon>Pseudomonadota</taxon>
        <taxon>Gammaproteobacteria</taxon>
        <taxon>Lysobacterales</taxon>
        <taxon>Lysobacteraceae</taxon>
        <taxon>Stenotrophomonas</taxon>
    </lineage>
</organism>
<proteinExistence type="predicted"/>
<protein>
    <recommendedName>
        <fullName evidence="4">YbjN domain-containing protein</fullName>
    </recommendedName>
</protein>
<dbReference type="Proteomes" id="UP000036890">
    <property type="component" value="Unassembled WGS sequence"/>
</dbReference>
<feature type="signal peptide" evidence="1">
    <location>
        <begin position="1"/>
        <end position="21"/>
    </location>
</feature>
<dbReference type="OrthoDB" id="6238810at2"/>
<dbReference type="GeneID" id="86939576"/>
<evidence type="ECO:0000256" key="1">
    <source>
        <dbReference type="SAM" id="SignalP"/>
    </source>
</evidence>
<dbReference type="AlphaFoldDB" id="A0A0L8AD23"/>
<evidence type="ECO:0000313" key="3">
    <source>
        <dbReference type="Proteomes" id="UP000036890"/>
    </source>
</evidence>
<feature type="chain" id="PRO_5005579808" description="YbjN domain-containing protein" evidence="1">
    <location>
        <begin position="22"/>
        <end position="157"/>
    </location>
</feature>
<sequence>MKRTLLSALLIALAAAGSAAAETQADKAVARHLDKLGYTYEVDEDGDYRMVFDVEGDRTQMVYVRSSVEDFGTHNIREIWSPAYNAKTKQFPVAVANRLLEDSQDAKMGGWVKQDTTAMFVVKIDADATADQLSDAIDAAIRTADAMELELTKKDEF</sequence>
<keyword evidence="1" id="KW-0732">Signal</keyword>
<comment type="caution">
    <text evidence="2">The sequence shown here is derived from an EMBL/GenBank/DDBJ whole genome shotgun (WGS) entry which is preliminary data.</text>
</comment>
<evidence type="ECO:0008006" key="4">
    <source>
        <dbReference type="Google" id="ProtNLM"/>
    </source>
</evidence>